<feature type="compositionally biased region" description="Basic and acidic residues" evidence="7">
    <location>
        <begin position="103"/>
        <end position="115"/>
    </location>
</feature>
<feature type="compositionally biased region" description="Polar residues" evidence="7">
    <location>
        <begin position="383"/>
        <end position="415"/>
    </location>
</feature>
<dbReference type="InterPro" id="IPR036361">
    <property type="entry name" value="SAP_dom_sf"/>
</dbReference>
<dbReference type="RefSeq" id="XP_051609719.1">
    <property type="nucleotide sequence ID" value="XM_051750983.1"/>
</dbReference>
<keyword evidence="2" id="KW-0597">Phosphoprotein</keyword>
<evidence type="ECO:0000256" key="3">
    <source>
        <dbReference type="ARBA" id="ARBA00022692"/>
    </source>
</evidence>
<dbReference type="EMBL" id="JAIHNG010000077">
    <property type="protein sequence ID" value="KAI5961322.1"/>
    <property type="molecule type" value="Genomic_DNA"/>
</dbReference>
<evidence type="ECO:0000313" key="11">
    <source>
        <dbReference type="EMBL" id="KAI5961322.1"/>
    </source>
</evidence>
<dbReference type="AlphaFoldDB" id="A0AAD5FZD5"/>
<dbReference type="GO" id="GO:0003682">
    <property type="term" value="F:chromatin binding"/>
    <property type="evidence" value="ECO:0007669"/>
    <property type="project" value="InterPro"/>
</dbReference>
<feature type="region of interest" description="Disordered" evidence="7">
    <location>
        <begin position="63"/>
        <end position="345"/>
    </location>
</feature>
<keyword evidence="6" id="KW-0539">Nucleus</keyword>
<feature type="compositionally biased region" description="Polar residues" evidence="7">
    <location>
        <begin position="180"/>
        <end position="193"/>
    </location>
</feature>
<dbReference type="Pfam" id="PF09402">
    <property type="entry name" value="MSC"/>
    <property type="match status" value="1"/>
</dbReference>
<dbReference type="InterPro" id="IPR018996">
    <property type="entry name" value="Man1/Src1-like_C"/>
</dbReference>
<dbReference type="InterPro" id="IPR041885">
    <property type="entry name" value="MAN1_winged_helix_dom"/>
</dbReference>
<dbReference type="PANTHER" id="PTHR47808:SF2">
    <property type="entry name" value="LEM DOMAIN-CONTAINING PROTEIN 2"/>
    <property type="match status" value="1"/>
</dbReference>
<feature type="compositionally biased region" description="Basic and acidic residues" evidence="7">
    <location>
        <begin position="82"/>
        <end position="91"/>
    </location>
</feature>
<keyword evidence="5 8" id="KW-0472">Membrane</keyword>
<gene>
    <name evidence="11" type="ORF">KGF57_001745</name>
</gene>
<feature type="compositionally biased region" description="Basic and acidic residues" evidence="7">
    <location>
        <begin position="122"/>
        <end position="133"/>
    </location>
</feature>
<dbReference type="GO" id="GO:0071763">
    <property type="term" value="P:nuclear membrane organization"/>
    <property type="evidence" value="ECO:0007669"/>
    <property type="project" value="TreeGrafter"/>
</dbReference>
<dbReference type="InterPro" id="IPR025856">
    <property type="entry name" value="HeH/LEM_domain"/>
</dbReference>
<dbReference type="GeneID" id="76149804"/>
<comment type="caution">
    <text evidence="11">The sequence shown here is derived from an EMBL/GenBank/DDBJ whole genome shotgun (WGS) entry which is preliminary data.</text>
</comment>
<dbReference type="InterPro" id="IPR044780">
    <property type="entry name" value="Heh2/Src1"/>
</dbReference>
<dbReference type="GO" id="GO:0005783">
    <property type="term" value="C:endoplasmic reticulum"/>
    <property type="evidence" value="ECO:0007669"/>
    <property type="project" value="TreeGrafter"/>
</dbReference>
<dbReference type="Gene3D" id="1.10.10.1180">
    <property type="entry name" value="MAN1, winged-helix domain"/>
    <property type="match status" value="1"/>
</dbReference>
<dbReference type="GO" id="GO:0034399">
    <property type="term" value="C:nuclear periphery"/>
    <property type="evidence" value="ECO:0007669"/>
    <property type="project" value="TreeGrafter"/>
</dbReference>
<keyword evidence="4 8" id="KW-1133">Transmembrane helix</keyword>
<feature type="domain" description="HeH/LEM" evidence="10">
    <location>
        <begin position="10"/>
        <end position="44"/>
    </location>
</feature>
<feature type="compositionally biased region" description="Polar residues" evidence="7">
    <location>
        <begin position="270"/>
        <end position="301"/>
    </location>
</feature>
<feature type="region of interest" description="Disordered" evidence="7">
    <location>
        <begin position="369"/>
        <end position="536"/>
    </location>
</feature>
<dbReference type="Proteomes" id="UP001204833">
    <property type="component" value="Unassembled WGS sequence"/>
</dbReference>
<feature type="domain" description="Man1/Src1-like C-terminal" evidence="9">
    <location>
        <begin position="561"/>
        <end position="904"/>
    </location>
</feature>
<evidence type="ECO:0000259" key="10">
    <source>
        <dbReference type="Pfam" id="PF12949"/>
    </source>
</evidence>
<evidence type="ECO:0000256" key="1">
    <source>
        <dbReference type="ARBA" id="ARBA00004540"/>
    </source>
</evidence>
<evidence type="ECO:0000256" key="8">
    <source>
        <dbReference type="SAM" id="Phobius"/>
    </source>
</evidence>
<dbReference type="Pfam" id="PF12949">
    <property type="entry name" value="HeH"/>
    <property type="match status" value="1"/>
</dbReference>
<evidence type="ECO:0000259" key="9">
    <source>
        <dbReference type="Pfam" id="PF09402"/>
    </source>
</evidence>
<dbReference type="PANTHER" id="PTHR47808">
    <property type="entry name" value="INNER NUCLEAR MEMBRANE PROTEIN HEH2-RELATED"/>
    <property type="match status" value="1"/>
</dbReference>
<evidence type="ECO:0000256" key="5">
    <source>
        <dbReference type="ARBA" id="ARBA00023136"/>
    </source>
</evidence>
<evidence type="ECO:0000256" key="4">
    <source>
        <dbReference type="ARBA" id="ARBA00022989"/>
    </source>
</evidence>
<name>A0AAD5FZD5_9ASCO</name>
<proteinExistence type="predicted"/>
<reference evidence="11 12" key="1">
    <citation type="journal article" date="2022" name="DNA Res.">
        <title>Genome analysis of five recently described species of the CUG-Ser clade uncovers Candida theae as a new hybrid lineage with pathogenic potential in the Candida parapsilosis species complex.</title>
        <authorList>
            <person name="Mixao V."/>
            <person name="Del Olmo V."/>
            <person name="Hegedusova E."/>
            <person name="Saus E."/>
            <person name="Pryszcz L."/>
            <person name="Cillingova A."/>
            <person name="Nosek J."/>
            <person name="Gabaldon T."/>
        </authorList>
    </citation>
    <scope>NUCLEOTIDE SEQUENCE [LARGE SCALE GENOMIC DNA]</scope>
    <source>
        <strain evidence="11 12">CBS 12239</strain>
    </source>
</reference>
<evidence type="ECO:0008006" key="13">
    <source>
        <dbReference type="Google" id="ProtNLM"/>
    </source>
</evidence>
<feature type="transmembrane region" description="Helical" evidence="8">
    <location>
        <begin position="790"/>
        <end position="807"/>
    </location>
</feature>
<feature type="compositionally biased region" description="Acidic residues" evidence="7">
    <location>
        <begin position="168"/>
        <end position="179"/>
    </location>
</feature>
<organism evidence="11 12">
    <name type="scientific">Candida theae</name>
    <dbReference type="NCBI Taxonomy" id="1198502"/>
    <lineage>
        <taxon>Eukaryota</taxon>
        <taxon>Fungi</taxon>
        <taxon>Dikarya</taxon>
        <taxon>Ascomycota</taxon>
        <taxon>Saccharomycotina</taxon>
        <taxon>Pichiomycetes</taxon>
        <taxon>Debaryomycetaceae</taxon>
        <taxon>Candida/Lodderomyces clade</taxon>
        <taxon>Candida</taxon>
    </lineage>
</organism>
<feature type="compositionally biased region" description="Acidic residues" evidence="7">
    <location>
        <begin position="509"/>
        <end position="525"/>
    </location>
</feature>
<keyword evidence="3 8" id="KW-0812">Transmembrane</keyword>
<feature type="transmembrane region" description="Helical" evidence="8">
    <location>
        <begin position="547"/>
        <end position="573"/>
    </location>
</feature>
<feature type="compositionally biased region" description="Low complexity" evidence="7">
    <location>
        <begin position="447"/>
        <end position="456"/>
    </location>
</feature>
<dbReference type="Gene3D" id="1.10.720.30">
    <property type="entry name" value="SAP domain"/>
    <property type="match status" value="1"/>
</dbReference>
<sequence>MDYLQPGFDPSSVTVAKLRNILNSHNVLYPSSAKKSELVEIFQDEIAPKASTLLAEYNARIGNSHDHGFLNATDNDEEADEREDKLTPRGDKKTKKSSTAEPTPEKSKINTDHAKVVKPKVKKESKNKDDKVSTRRNKKRVEKEEQREKESEIKTEEHTEHETSKAEDESEIDDSESDATENLSSFSDQNVFQSRKESSKPSRKRKLNNKDDEESAKRLKSPTATSNKSRITKSPSKSIFDDSDSDILNYSSLDKKEHDKSFSQEKQAKDLTTQSPRTPSTKPNKALPVSTTQQKSFNSLQEEMDNFDKQLNIVKQRHSSNTPIKTEKDAKSKSRRTTQSPTVDNDLAKSLGITIQGFQPPVVPAQLQQVNQNVNSGDDAASVGNSQGLYNLQSEQRNGSAQELSSNVRSTSRDFTPTRAIMVDDQGEGKSTKTPTSTSSKKKKKTSQTPSKHTTPVPKATPKSSESSRRSVTPKSAKKTPRIRTPLGKLALTPKPRLLSLNSTQNISDSDDDDDEEKREVEEEEQKSTIDNSQADVEHSIEYTDGLFSVSTAITFVTWISVILSALFGYWYYEQKYLVGYCGQEIDQPTFEDSSVTLIEKLGNVLDTYCKPSCVPCPPHARCFTNLELGCFEDFMEHKPWYDFVLPGHKKCVPDTKKAEKLEIMIDVALDLLRSRNAAVECGVGSDDVKSGISVQELHDLLLSMKAPYITTEEFEELWSRSIVELKKEPDITLRQIRLADLPPGQSPSNTNNSEGKVQDKIEILRSTSLSNISLKCQIRSSIMGNISRYKYWILTLVLSVIAFKAIQFKFRRHQLEKIKIDILYQEVLDKLANQARIASENSSINRYIGANQLRDLILSSEDDLSERVRLWNFVGNKVEHNTNVVSRITENHGEIMKVWEWISDENR</sequence>
<evidence type="ECO:0000256" key="6">
    <source>
        <dbReference type="ARBA" id="ARBA00023242"/>
    </source>
</evidence>
<feature type="compositionally biased region" description="Polar residues" evidence="7">
    <location>
        <begin position="462"/>
        <end position="474"/>
    </location>
</feature>
<feature type="compositionally biased region" description="Basic and acidic residues" evidence="7">
    <location>
        <begin position="141"/>
        <end position="167"/>
    </location>
</feature>
<keyword evidence="12" id="KW-1185">Reference proteome</keyword>
<evidence type="ECO:0000313" key="12">
    <source>
        <dbReference type="Proteomes" id="UP001204833"/>
    </source>
</evidence>
<evidence type="ECO:0000256" key="2">
    <source>
        <dbReference type="ARBA" id="ARBA00022553"/>
    </source>
</evidence>
<feature type="compositionally biased region" description="Basic and acidic residues" evidence="7">
    <location>
        <begin position="253"/>
        <end position="269"/>
    </location>
</feature>
<dbReference type="CDD" id="cd12935">
    <property type="entry name" value="LEM_like"/>
    <property type="match status" value="1"/>
</dbReference>
<protein>
    <recommendedName>
        <fullName evidence="13">Inner nuclear membrane protein SRC1</fullName>
    </recommendedName>
</protein>
<evidence type="ECO:0000256" key="7">
    <source>
        <dbReference type="SAM" id="MobiDB-lite"/>
    </source>
</evidence>
<comment type="subcellular location">
    <subcellularLocation>
        <location evidence="1">Nucleus inner membrane</location>
    </subcellularLocation>
</comment>
<dbReference type="GO" id="GO:0005637">
    <property type="term" value="C:nuclear inner membrane"/>
    <property type="evidence" value="ECO:0007669"/>
    <property type="project" value="UniProtKB-SubCell"/>
</dbReference>
<accession>A0AAD5FZD5</accession>